<dbReference type="EMBL" id="SRLO01000272">
    <property type="protein sequence ID" value="TNN63464.1"/>
    <property type="molecule type" value="Genomic_DNA"/>
</dbReference>
<sequence length="420" mass="45897">MSGIACICTGVGEVSPASLRVWRTRGLSRYSDWSSSNVLTGSGTSQPCTLMREDFSFPSPGRFWIFRSNEEVQVMPLRSVSLRGPSAASVGQKTANSTPSFRNNSKASITAAAWSVCVAPSLVNIRVTQQHLFPLRSEHERPLLVAFNTPSVKRVITARSQSHAGAEPSNEALTERQGRVSEGVSQSVAGVPPDLHGGLRLDGFNQSEDRVLQRALERRAGQLTLTQEMKKISKRSYRVGLHLGGDDGREPGRLGADVWRAIVEGGEDRVRRIRHEHHILEKRQSERILGGQTHGSDTRGRRGHGCPYLSQTGEQDVDAQSPDGRRLHQVRPSSTVMHIIWVLSLKRKSQTSHLRILSVGGVGTIREELTGSCAKACGRMEDSVSQALVCSVGCCSLCSAAFRGPLSTSDQNRTTYIMHN</sequence>
<dbReference type="AlphaFoldDB" id="A0A4Z2HEW8"/>
<protein>
    <submittedName>
        <fullName evidence="2">Uncharacterized protein</fullName>
    </submittedName>
</protein>
<gene>
    <name evidence="2" type="ORF">EYF80_026314</name>
</gene>
<organism evidence="2 3">
    <name type="scientific">Liparis tanakae</name>
    <name type="common">Tanaka's snailfish</name>
    <dbReference type="NCBI Taxonomy" id="230148"/>
    <lineage>
        <taxon>Eukaryota</taxon>
        <taxon>Metazoa</taxon>
        <taxon>Chordata</taxon>
        <taxon>Craniata</taxon>
        <taxon>Vertebrata</taxon>
        <taxon>Euteleostomi</taxon>
        <taxon>Actinopterygii</taxon>
        <taxon>Neopterygii</taxon>
        <taxon>Teleostei</taxon>
        <taxon>Neoteleostei</taxon>
        <taxon>Acanthomorphata</taxon>
        <taxon>Eupercaria</taxon>
        <taxon>Perciformes</taxon>
        <taxon>Cottioidei</taxon>
        <taxon>Cottales</taxon>
        <taxon>Liparidae</taxon>
        <taxon>Liparis</taxon>
    </lineage>
</organism>
<evidence type="ECO:0000313" key="2">
    <source>
        <dbReference type="EMBL" id="TNN63464.1"/>
    </source>
</evidence>
<dbReference type="Proteomes" id="UP000314294">
    <property type="component" value="Unassembled WGS sequence"/>
</dbReference>
<evidence type="ECO:0000313" key="3">
    <source>
        <dbReference type="Proteomes" id="UP000314294"/>
    </source>
</evidence>
<accession>A0A4Z2HEW8</accession>
<proteinExistence type="predicted"/>
<name>A0A4Z2HEW8_9TELE</name>
<reference evidence="2 3" key="1">
    <citation type="submission" date="2019-03" db="EMBL/GenBank/DDBJ databases">
        <title>First draft genome of Liparis tanakae, snailfish: a comprehensive survey of snailfish specific genes.</title>
        <authorList>
            <person name="Kim W."/>
            <person name="Song I."/>
            <person name="Jeong J.-H."/>
            <person name="Kim D."/>
            <person name="Kim S."/>
            <person name="Ryu S."/>
            <person name="Song J.Y."/>
            <person name="Lee S.K."/>
        </authorList>
    </citation>
    <scope>NUCLEOTIDE SEQUENCE [LARGE SCALE GENOMIC DNA]</scope>
    <source>
        <tissue evidence="2">Muscle</tissue>
    </source>
</reference>
<feature type="region of interest" description="Disordered" evidence="1">
    <location>
        <begin position="158"/>
        <end position="202"/>
    </location>
</feature>
<keyword evidence="3" id="KW-1185">Reference proteome</keyword>
<evidence type="ECO:0000256" key="1">
    <source>
        <dbReference type="SAM" id="MobiDB-lite"/>
    </source>
</evidence>
<feature type="region of interest" description="Disordered" evidence="1">
    <location>
        <begin position="287"/>
        <end position="327"/>
    </location>
</feature>
<comment type="caution">
    <text evidence="2">The sequence shown here is derived from an EMBL/GenBank/DDBJ whole genome shotgun (WGS) entry which is preliminary data.</text>
</comment>